<evidence type="ECO:0000259" key="3">
    <source>
        <dbReference type="PROSITE" id="PS51269"/>
    </source>
</evidence>
<dbReference type="AlphaFoldDB" id="A0AAV7MB58"/>
<protein>
    <recommendedName>
        <fullName evidence="1">COMM domain-containing protein 3</fullName>
    </recommendedName>
</protein>
<dbReference type="PROSITE" id="PS51269">
    <property type="entry name" value="COMM"/>
    <property type="match status" value="1"/>
</dbReference>
<evidence type="ECO:0000313" key="5">
    <source>
        <dbReference type="Proteomes" id="UP001066276"/>
    </source>
</evidence>
<dbReference type="CDD" id="cd04751">
    <property type="entry name" value="Commd3"/>
    <property type="match status" value="1"/>
</dbReference>
<dbReference type="Pfam" id="PF21672">
    <property type="entry name" value="COMM_HN"/>
    <property type="match status" value="1"/>
</dbReference>
<keyword evidence="5" id="KW-1185">Reference proteome</keyword>
<dbReference type="Proteomes" id="UP001066276">
    <property type="component" value="Chromosome 10"/>
</dbReference>
<dbReference type="EMBL" id="JANPWB010000014">
    <property type="protein sequence ID" value="KAJ1100334.1"/>
    <property type="molecule type" value="Genomic_DNA"/>
</dbReference>
<organism evidence="4 5">
    <name type="scientific">Pleurodeles waltl</name>
    <name type="common">Iberian ribbed newt</name>
    <dbReference type="NCBI Taxonomy" id="8319"/>
    <lineage>
        <taxon>Eukaryota</taxon>
        <taxon>Metazoa</taxon>
        <taxon>Chordata</taxon>
        <taxon>Craniata</taxon>
        <taxon>Vertebrata</taxon>
        <taxon>Euteleostomi</taxon>
        <taxon>Amphibia</taxon>
        <taxon>Batrachia</taxon>
        <taxon>Caudata</taxon>
        <taxon>Salamandroidea</taxon>
        <taxon>Salamandridae</taxon>
        <taxon>Pleurodelinae</taxon>
        <taxon>Pleurodeles</taxon>
    </lineage>
</organism>
<accession>A0AAV7MB58</accession>
<evidence type="ECO:0000256" key="2">
    <source>
        <dbReference type="ARBA" id="ARBA00093469"/>
    </source>
</evidence>
<comment type="similarity">
    <text evidence="2">Belongs to the COMM domain-containing protein 3 family.</text>
</comment>
<reference evidence="4" key="1">
    <citation type="journal article" date="2022" name="bioRxiv">
        <title>Sequencing and chromosome-scale assembly of the giantPleurodeles waltlgenome.</title>
        <authorList>
            <person name="Brown T."/>
            <person name="Elewa A."/>
            <person name="Iarovenko S."/>
            <person name="Subramanian E."/>
            <person name="Araus A.J."/>
            <person name="Petzold A."/>
            <person name="Susuki M."/>
            <person name="Suzuki K.-i.T."/>
            <person name="Hayashi T."/>
            <person name="Toyoda A."/>
            <person name="Oliveira C."/>
            <person name="Osipova E."/>
            <person name="Leigh N.D."/>
            <person name="Simon A."/>
            <person name="Yun M.H."/>
        </authorList>
    </citation>
    <scope>NUCLEOTIDE SEQUENCE</scope>
    <source>
        <strain evidence="4">20211129_DDA</strain>
        <tissue evidence="4">Liver</tissue>
    </source>
</reference>
<evidence type="ECO:0000256" key="1">
    <source>
        <dbReference type="ARBA" id="ARBA00016548"/>
    </source>
</evidence>
<gene>
    <name evidence="4" type="ORF">NDU88_005420</name>
</gene>
<dbReference type="InterPro" id="IPR017920">
    <property type="entry name" value="COMM"/>
</dbReference>
<dbReference type="PANTHER" id="PTHR31159:SF1">
    <property type="entry name" value="COMM DOMAIN-CONTAINING PROTEIN 3"/>
    <property type="match status" value="1"/>
</dbReference>
<proteinExistence type="inferred from homology"/>
<sequence length="196" mass="22052">MELSEAASRGLQLLAEPGRFDAKSFAIVLETALQGLAGGCRDDTASLDRPELNHIDPMTLKHCHASTTACLLEAVKQNADRSTLSAYLEDCQFEKERLEHFCEEYQKNKHMLDLLLGSIGRCPLHITDVSWRLQYQLKTSQVHKTHRPVYLVNLNVENADSRSHPDISFNCSMEQLQDLVGKLKDAAKGLERTSQM</sequence>
<feature type="domain" description="COMM" evidence="3">
    <location>
        <begin position="125"/>
        <end position="194"/>
    </location>
</feature>
<dbReference type="PANTHER" id="PTHR31159">
    <property type="entry name" value="COMM DOMAIN-CONTAINING PROTEIN 3"/>
    <property type="match status" value="1"/>
</dbReference>
<evidence type="ECO:0000313" key="4">
    <source>
        <dbReference type="EMBL" id="KAJ1100334.1"/>
    </source>
</evidence>
<comment type="caution">
    <text evidence="4">The sequence shown here is derived from an EMBL/GenBank/DDBJ whole genome shotgun (WGS) entry which is preliminary data.</text>
</comment>
<name>A0AAV7MB58_PLEWA</name>
<dbReference type="GO" id="GO:0006814">
    <property type="term" value="P:sodium ion transport"/>
    <property type="evidence" value="ECO:0007669"/>
    <property type="project" value="InterPro"/>
</dbReference>
<dbReference type="InterPro" id="IPR037355">
    <property type="entry name" value="COMMD3"/>
</dbReference>
<dbReference type="Pfam" id="PF07258">
    <property type="entry name" value="COMM_domain"/>
    <property type="match status" value="1"/>
</dbReference>